<comment type="caution">
    <text evidence="4">The sequence shown here is derived from an EMBL/GenBank/DDBJ whole genome shotgun (WGS) entry which is preliminary data.</text>
</comment>
<dbReference type="InterPro" id="IPR000182">
    <property type="entry name" value="GNAT_dom"/>
</dbReference>
<evidence type="ECO:0000259" key="3">
    <source>
        <dbReference type="PROSITE" id="PS51186"/>
    </source>
</evidence>
<dbReference type="Pfam" id="PF13523">
    <property type="entry name" value="Acetyltransf_8"/>
    <property type="match status" value="1"/>
</dbReference>
<feature type="domain" description="N-acetyltransferase" evidence="3">
    <location>
        <begin position="8"/>
        <end position="174"/>
    </location>
</feature>
<dbReference type="RefSeq" id="WP_160381156.1">
    <property type="nucleotide sequence ID" value="NZ_WNXQ01000001.1"/>
</dbReference>
<evidence type="ECO:0000313" key="5">
    <source>
        <dbReference type="Proteomes" id="UP000443843"/>
    </source>
</evidence>
<organism evidence="4 5">
    <name type="scientific">Pseudooceanicola pacificus</name>
    <dbReference type="NCBI Taxonomy" id="2676438"/>
    <lineage>
        <taxon>Bacteria</taxon>
        <taxon>Pseudomonadati</taxon>
        <taxon>Pseudomonadota</taxon>
        <taxon>Alphaproteobacteria</taxon>
        <taxon>Rhodobacterales</taxon>
        <taxon>Paracoccaceae</taxon>
        <taxon>Pseudooceanicola</taxon>
    </lineage>
</organism>
<dbReference type="Gene3D" id="3.40.630.30">
    <property type="match status" value="1"/>
</dbReference>
<dbReference type="PANTHER" id="PTHR31438:SF1">
    <property type="entry name" value="LYSINE N-ACYLTRANSFERASE C17G9.06C-RELATED"/>
    <property type="match status" value="1"/>
</dbReference>
<dbReference type="GO" id="GO:0019290">
    <property type="term" value="P:siderophore biosynthetic process"/>
    <property type="evidence" value="ECO:0007669"/>
    <property type="project" value="InterPro"/>
</dbReference>
<reference evidence="4 5" key="1">
    <citation type="submission" date="2019-11" db="EMBL/GenBank/DDBJ databases">
        <title>Pseudooceanicola pacifica sp. nov., isolated from deep-sea sediment of the Pacific Ocean.</title>
        <authorList>
            <person name="Lyu L."/>
        </authorList>
    </citation>
    <scope>NUCLEOTIDE SEQUENCE [LARGE SCALE GENOMIC DNA]</scope>
    <source>
        <strain evidence="4 5">216_PA32_1</strain>
    </source>
</reference>
<dbReference type="InterPro" id="IPR019432">
    <property type="entry name" value="Acyltransferase_MbtK/IucB-like"/>
</dbReference>
<evidence type="ECO:0000313" key="4">
    <source>
        <dbReference type="EMBL" id="MWB76924.1"/>
    </source>
</evidence>
<dbReference type="Proteomes" id="UP000443843">
    <property type="component" value="Unassembled WGS sequence"/>
</dbReference>
<protein>
    <submittedName>
        <fullName evidence="4">GNAT family N-acetyltransferase</fullName>
    </submittedName>
</protein>
<proteinExistence type="predicted"/>
<sequence>MSVSTPTLAFRRMTVADLPLLHGWMQRPHWREWWGDPDEELAHVRDMVEGRDSTEPYLIDMDGTPEGYIQMWHIADNRVEPWLTQAPWLLDLPDDAVGIDLSLADPSRLSRGTGTAVLTRFVADLRKRGFGCIIIDPDPANLRAVRAYTKAGFRPVPALEGRTGDSLVMRHMEEPTQ</sequence>
<dbReference type="SUPFAM" id="SSF55729">
    <property type="entry name" value="Acyl-CoA N-acyltransferases (Nat)"/>
    <property type="match status" value="1"/>
</dbReference>
<keyword evidence="2" id="KW-0046">Antibiotic resistance</keyword>
<dbReference type="GO" id="GO:0016410">
    <property type="term" value="F:N-acyltransferase activity"/>
    <property type="evidence" value="ECO:0007669"/>
    <property type="project" value="TreeGrafter"/>
</dbReference>
<dbReference type="GO" id="GO:0046677">
    <property type="term" value="P:response to antibiotic"/>
    <property type="evidence" value="ECO:0007669"/>
    <property type="project" value="UniProtKB-KW"/>
</dbReference>
<dbReference type="PANTHER" id="PTHR31438">
    <property type="entry name" value="LYSINE N-ACYLTRANSFERASE C17G9.06C-RELATED"/>
    <property type="match status" value="1"/>
</dbReference>
<dbReference type="EMBL" id="WNXQ01000001">
    <property type="protein sequence ID" value="MWB76924.1"/>
    <property type="molecule type" value="Genomic_DNA"/>
</dbReference>
<dbReference type="SMART" id="SM01006">
    <property type="entry name" value="AlcB"/>
    <property type="match status" value="1"/>
</dbReference>
<name>A0A844W2K2_9RHOB</name>
<comment type="pathway">
    <text evidence="1">Siderophore biosynthesis.</text>
</comment>
<keyword evidence="4" id="KW-0808">Transferase</keyword>
<keyword evidence="5" id="KW-1185">Reference proteome</keyword>
<dbReference type="PROSITE" id="PS51186">
    <property type="entry name" value="GNAT"/>
    <property type="match status" value="1"/>
</dbReference>
<evidence type="ECO:0000256" key="1">
    <source>
        <dbReference type="ARBA" id="ARBA00004924"/>
    </source>
</evidence>
<gene>
    <name evidence="4" type="ORF">GLS40_02665</name>
</gene>
<dbReference type="AlphaFoldDB" id="A0A844W2K2"/>
<accession>A0A844W2K2</accession>
<evidence type="ECO:0000256" key="2">
    <source>
        <dbReference type="ARBA" id="ARBA00023251"/>
    </source>
</evidence>
<dbReference type="InterPro" id="IPR016181">
    <property type="entry name" value="Acyl_CoA_acyltransferase"/>
</dbReference>